<feature type="transmembrane region" description="Helical" evidence="1">
    <location>
        <begin position="158"/>
        <end position="176"/>
    </location>
</feature>
<sequence length="385" mass="41774">MKRIVMILVCLIWGFFALPVSAETYGETEENSILAEDDALDYSQVQQALDEILPETFKMSFSDLVTAFASGSVNEIFSGLKDYILDQLFYEVTYNWKTMGQMIGIVLISSVFTSFSMAFSKNSIADTGFYLTYMVLFTLLLTSFHTAVSVAGGLMENMLKFMTTLVPTFCLSLTLSGHLTTAALYQQLMLAVLTVLEWLVSRGILKLIHIFVLLSLIDQLSREDHLSKLADFFHTIIGWTLKTILGVVLGLNVVQNMILPAFDTIKNGMAVRVVSAVPGVGDAMESAIKTVAGGAAVIKNAVGGAGIFILALLFLIPAAKLGCMALMYQLSQALVQPVADKRMLGCMHSVSVGILLLMKVLGTVFVLFVISLAMITSSSGLLFGS</sequence>
<keyword evidence="1" id="KW-1133">Transmembrane helix</keyword>
<evidence type="ECO:0000313" key="3">
    <source>
        <dbReference type="EMBL" id="HIU02045.1"/>
    </source>
</evidence>
<dbReference type="InterPro" id="IPR014194">
    <property type="entry name" value="Spore_III_AE"/>
</dbReference>
<feature type="chain" id="PRO_5039103642" evidence="2">
    <location>
        <begin position="23"/>
        <end position="385"/>
    </location>
</feature>
<dbReference type="Pfam" id="PF09546">
    <property type="entry name" value="Spore_III_AE"/>
    <property type="match status" value="1"/>
</dbReference>
<name>A0A9D1KX32_9FIRM</name>
<reference evidence="3" key="2">
    <citation type="journal article" date="2021" name="PeerJ">
        <title>Extensive microbial diversity within the chicken gut microbiome revealed by metagenomics and culture.</title>
        <authorList>
            <person name="Gilroy R."/>
            <person name="Ravi A."/>
            <person name="Getino M."/>
            <person name="Pursley I."/>
            <person name="Horton D.L."/>
            <person name="Alikhan N.F."/>
            <person name="Baker D."/>
            <person name="Gharbi K."/>
            <person name="Hall N."/>
            <person name="Watson M."/>
            <person name="Adriaenssens E.M."/>
            <person name="Foster-Nyarko E."/>
            <person name="Jarju S."/>
            <person name="Secka A."/>
            <person name="Antonio M."/>
            <person name="Oren A."/>
            <person name="Chaudhuri R.R."/>
            <person name="La Ragione R."/>
            <person name="Hildebrand F."/>
            <person name="Pallen M.J."/>
        </authorList>
    </citation>
    <scope>NUCLEOTIDE SEQUENCE</scope>
    <source>
        <strain evidence="3">CHK187-14744</strain>
    </source>
</reference>
<feature type="transmembrane region" description="Helical" evidence="1">
    <location>
        <begin position="350"/>
        <end position="375"/>
    </location>
</feature>
<proteinExistence type="predicted"/>
<dbReference type="EMBL" id="DVLT01000014">
    <property type="protein sequence ID" value="HIU02045.1"/>
    <property type="molecule type" value="Genomic_DNA"/>
</dbReference>
<evidence type="ECO:0000313" key="4">
    <source>
        <dbReference type="Proteomes" id="UP000824164"/>
    </source>
</evidence>
<protein>
    <submittedName>
        <fullName evidence="3">Stage III sporulation protein AE</fullName>
    </submittedName>
</protein>
<feature type="transmembrane region" description="Helical" evidence="1">
    <location>
        <begin position="307"/>
        <end position="330"/>
    </location>
</feature>
<dbReference type="AlphaFoldDB" id="A0A9D1KX32"/>
<reference evidence="3" key="1">
    <citation type="submission" date="2020-10" db="EMBL/GenBank/DDBJ databases">
        <authorList>
            <person name="Gilroy R."/>
        </authorList>
    </citation>
    <scope>NUCLEOTIDE SEQUENCE</scope>
    <source>
        <strain evidence="3">CHK187-14744</strain>
    </source>
</reference>
<evidence type="ECO:0000256" key="2">
    <source>
        <dbReference type="SAM" id="SignalP"/>
    </source>
</evidence>
<feature type="transmembrane region" description="Helical" evidence="1">
    <location>
        <begin position="99"/>
        <end position="119"/>
    </location>
</feature>
<keyword evidence="2" id="KW-0732">Signal</keyword>
<gene>
    <name evidence="3" type="ORF">IAB63_02195</name>
</gene>
<comment type="caution">
    <text evidence="3">The sequence shown here is derived from an EMBL/GenBank/DDBJ whole genome shotgun (WGS) entry which is preliminary data.</text>
</comment>
<evidence type="ECO:0000256" key="1">
    <source>
        <dbReference type="SAM" id="Phobius"/>
    </source>
</evidence>
<keyword evidence="1" id="KW-0472">Membrane</keyword>
<feature type="signal peptide" evidence="2">
    <location>
        <begin position="1"/>
        <end position="22"/>
    </location>
</feature>
<organism evidence="3 4">
    <name type="scientific">Candidatus Onthocola gallistercoris</name>
    <dbReference type="NCBI Taxonomy" id="2840876"/>
    <lineage>
        <taxon>Bacteria</taxon>
        <taxon>Bacillati</taxon>
        <taxon>Bacillota</taxon>
        <taxon>Bacilli</taxon>
        <taxon>Candidatus Onthocola</taxon>
    </lineage>
</organism>
<feature type="transmembrane region" description="Helical" evidence="1">
    <location>
        <begin position="232"/>
        <end position="254"/>
    </location>
</feature>
<feature type="transmembrane region" description="Helical" evidence="1">
    <location>
        <begin position="131"/>
        <end position="152"/>
    </location>
</feature>
<accession>A0A9D1KX32</accession>
<dbReference type="Proteomes" id="UP000824164">
    <property type="component" value="Unassembled WGS sequence"/>
</dbReference>
<keyword evidence="1" id="KW-0812">Transmembrane</keyword>
<feature type="transmembrane region" description="Helical" evidence="1">
    <location>
        <begin position="188"/>
        <end position="212"/>
    </location>
</feature>